<protein>
    <recommendedName>
        <fullName evidence="2">HPt domain-containing protein</fullName>
    </recommendedName>
</protein>
<dbReference type="SUPFAM" id="SSF47226">
    <property type="entry name" value="Histidine-containing phosphotransfer domain, HPT domain"/>
    <property type="match status" value="1"/>
</dbReference>
<comment type="caution">
    <text evidence="3">The sequence shown here is derived from an EMBL/GenBank/DDBJ whole genome shotgun (WGS) entry which is preliminary data.</text>
</comment>
<dbReference type="AlphaFoldDB" id="A0A6N6N2R3"/>
<dbReference type="Pfam" id="PF01627">
    <property type="entry name" value="Hpt"/>
    <property type="match status" value="1"/>
</dbReference>
<name>A0A6N6N2R3_9BACT</name>
<sequence>MLRDISRRYFADEFELNEPDVEELIQEALTTLAKGIEKLEQCFDQGHEAAELKEIAHALKGNLLNMGLPDQAQKALDVEDELEQDRELARSHFLALKRELENF</sequence>
<dbReference type="InterPro" id="IPR036641">
    <property type="entry name" value="HPT_dom_sf"/>
</dbReference>
<evidence type="ECO:0000313" key="4">
    <source>
        <dbReference type="Proteomes" id="UP000438699"/>
    </source>
</evidence>
<accession>A0A6N6N2R3</accession>
<dbReference type="PROSITE" id="PS50894">
    <property type="entry name" value="HPT"/>
    <property type="match status" value="1"/>
</dbReference>
<dbReference type="GO" id="GO:0000160">
    <property type="term" value="P:phosphorelay signal transduction system"/>
    <property type="evidence" value="ECO:0007669"/>
    <property type="project" value="InterPro"/>
</dbReference>
<evidence type="ECO:0000259" key="2">
    <source>
        <dbReference type="PROSITE" id="PS50894"/>
    </source>
</evidence>
<evidence type="ECO:0000313" key="3">
    <source>
        <dbReference type="EMBL" id="KAB1442231.1"/>
    </source>
</evidence>
<evidence type="ECO:0000256" key="1">
    <source>
        <dbReference type="PROSITE-ProRule" id="PRU00110"/>
    </source>
</evidence>
<dbReference type="RefSeq" id="WP_151150452.1">
    <property type="nucleotide sequence ID" value="NZ_WAIE01000002.1"/>
</dbReference>
<dbReference type="Proteomes" id="UP000438699">
    <property type="component" value="Unassembled WGS sequence"/>
</dbReference>
<dbReference type="EMBL" id="WAIE01000002">
    <property type="protein sequence ID" value="KAB1442231.1"/>
    <property type="molecule type" value="Genomic_DNA"/>
</dbReference>
<reference evidence="3 4" key="1">
    <citation type="journal article" date="2017" name="Int. J. Syst. Evol. Microbiol.">
        <title>Desulfovibrio senegalensis sp. nov., a mesophilic sulfate reducer isolated from marine sediment.</title>
        <authorList>
            <person name="Thioye A."/>
            <person name="Gam Z.B.A."/>
            <person name="Mbengue M."/>
            <person name="Cayol J.L."/>
            <person name="Joseph-Bartoli M."/>
            <person name="Toure-Kane C."/>
            <person name="Labat M."/>
        </authorList>
    </citation>
    <scope>NUCLEOTIDE SEQUENCE [LARGE SCALE GENOMIC DNA]</scope>
    <source>
        <strain evidence="3 4">DSM 101509</strain>
    </source>
</reference>
<dbReference type="GO" id="GO:0004672">
    <property type="term" value="F:protein kinase activity"/>
    <property type="evidence" value="ECO:0007669"/>
    <property type="project" value="UniProtKB-ARBA"/>
</dbReference>
<keyword evidence="1" id="KW-0597">Phosphoprotein</keyword>
<dbReference type="Gene3D" id="1.20.120.160">
    <property type="entry name" value="HPT domain"/>
    <property type="match status" value="1"/>
</dbReference>
<feature type="domain" description="HPt" evidence="2">
    <location>
        <begin position="17"/>
        <end position="103"/>
    </location>
</feature>
<dbReference type="OrthoDB" id="5459934at2"/>
<gene>
    <name evidence="3" type="ORF">F8A88_07175</name>
</gene>
<dbReference type="InterPro" id="IPR008207">
    <property type="entry name" value="Sig_transdc_His_kin_Hpt_dom"/>
</dbReference>
<organism evidence="3 4">
    <name type="scientific">Pseudodesulfovibrio senegalensis</name>
    <dbReference type="NCBI Taxonomy" id="1721087"/>
    <lineage>
        <taxon>Bacteria</taxon>
        <taxon>Pseudomonadati</taxon>
        <taxon>Thermodesulfobacteriota</taxon>
        <taxon>Desulfovibrionia</taxon>
        <taxon>Desulfovibrionales</taxon>
        <taxon>Desulfovibrionaceae</taxon>
    </lineage>
</organism>
<keyword evidence="4" id="KW-1185">Reference proteome</keyword>
<feature type="modified residue" description="Phosphohistidine" evidence="1">
    <location>
        <position position="57"/>
    </location>
</feature>
<proteinExistence type="predicted"/>